<name>A0A4P7MUL2_PYROR</name>
<feature type="domain" description="ZW10 C-terminal helical" evidence="2">
    <location>
        <begin position="720"/>
        <end position="870"/>
    </location>
</feature>
<feature type="region of interest" description="Disordered" evidence="1">
    <location>
        <begin position="408"/>
        <end position="566"/>
    </location>
</feature>
<evidence type="ECO:0000259" key="2">
    <source>
        <dbReference type="Pfam" id="PF22766"/>
    </source>
</evidence>
<evidence type="ECO:0000313" key="4">
    <source>
        <dbReference type="Proteomes" id="UP000294847"/>
    </source>
</evidence>
<feature type="compositionally biased region" description="Polar residues" evidence="1">
    <location>
        <begin position="553"/>
        <end position="566"/>
    </location>
</feature>
<dbReference type="GO" id="GO:0006888">
    <property type="term" value="P:endoplasmic reticulum to Golgi vesicle-mediated transport"/>
    <property type="evidence" value="ECO:0007669"/>
    <property type="project" value="TreeGrafter"/>
</dbReference>
<dbReference type="Proteomes" id="UP000294847">
    <property type="component" value="Chromosome 1"/>
</dbReference>
<dbReference type="Gene3D" id="1.10.357.150">
    <property type="match status" value="1"/>
</dbReference>
<dbReference type="EMBL" id="CP034204">
    <property type="protein sequence ID" value="QBZ53829.1"/>
    <property type="molecule type" value="Genomic_DNA"/>
</dbReference>
<dbReference type="InterPro" id="IPR046362">
    <property type="entry name" value="Zw10/DSL1_C_sf"/>
</dbReference>
<sequence>MATDRTAGTTPDSNGLGPALVRFTTEKAFPDETISSLKIKPDELPAAIKALDSAKAKLEQDIHKINEETADDVNTWYNNAKVLQDDINRSKQIANDIIRQSEEPETSGKTVEEAEARAAFLIRELNYNDELIQTLRAIKGINTVLDEVEQACAERRIVDALRLLEESWAKLDSISNIGSTKAIKLLNVRAFELKSDIHQVFDHVWKSLVNLDETKSELSVRQTCEGEPMNLSDAVIGLKAYKEVDKRMTDLWLGLDRSIIGPRMNLRGKTIPSIKVGESSIQATGQADKTVRSLFSDLTQIFEFLAKVLPSDLVQSISAIMMPEVTTRIVHIWLDSVVPSSLAEMAEFEPVIASVREFCESLLRLRYEGYGELQGWVDSAPKVYLSKCRAAALDSVRVKLTGGLGPSKEVERVETQTVTRSEGKELAASGPSVAVGVASDDHGWDSAWSDHDNEAQATEEASAINASSTVEPDDDGADAWGAWGGDEDAQQSKPTEFTEETTDSTQVANPATEEVVKEAAGDDEADGADAWGWGDEDTTGDSEAVAQPASPVASRSQPAAKGGSSTREMTLKETYYISSMPDPVLSLIFALIEDGASLTQESHQNSPVVAAAAGLFSVPTLVLAMFRAIAPYYYTSEVGGNMYLYNDSSYLAEKLGDFASSWKARDDLTPRAQNMLRIENDIKALQGFANRAYSNEMNTQKTIVKDLLGGEQSVMQQNFVEAAIDQVRSIARAWDGILAKSAWFQAVGSLVDAVSTKVIKDVMDMPSIGADESYNIASMIDKITGLDDLFPPIRTADSEAEGSFDIPSTSQYVPSWLRLGYLSQVLQSNLRDLRYLWMEGELSLYFTLEEVLDLIDVSFEDNSRTREVVKEIKANPQPVQM</sequence>
<dbReference type="GO" id="GO:1990423">
    <property type="term" value="C:RZZ complex"/>
    <property type="evidence" value="ECO:0007669"/>
    <property type="project" value="TreeGrafter"/>
</dbReference>
<reference evidence="3 4" key="1">
    <citation type="journal article" date="2019" name="Mol. Biol. Evol.">
        <title>Blast fungal genomes show frequent chromosomal changes, gene gains and losses, and effector gene turnover.</title>
        <authorList>
            <person name="Gomez Luciano L.B."/>
            <person name="Jason Tsai I."/>
            <person name="Chuma I."/>
            <person name="Tosa Y."/>
            <person name="Chen Y.H."/>
            <person name="Li J.Y."/>
            <person name="Li M.Y."/>
            <person name="Jade Lu M.Y."/>
            <person name="Nakayashiki H."/>
            <person name="Li W.H."/>
        </authorList>
    </citation>
    <scope>NUCLEOTIDE SEQUENCE [LARGE SCALE GENOMIC DNA]</scope>
    <source>
        <strain evidence="3">MZ5-1-6</strain>
    </source>
</reference>
<organism evidence="3 4">
    <name type="scientific">Pyricularia oryzae</name>
    <name type="common">Rice blast fungus</name>
    <name type="synonym">Magnaporthe oryzae</name>
    <dbReference type="NCBI Taxonomy" id="318829"/>
    <lineage>
        <taxon>Eukaryota</taxon>
        <taxon>Fungi</taxon>
        <taxon>Dikarya</taxon>
        <taxon>Ascomycota</taxon>
        <taxon>Pezizomycotina</taxon>
        <taxon>Sordariomycetes</taxon>
        <taxon>Sordariomycetidae</taxon>
        <taxon>Magnaporthales</taxon>
        <taxon>Pyriculariaceae</taxon>
        <taxon>Pyricularia</taxon>
    </lineage>
</organism>
<dbReference type="Pfam" id="PF22766">
    <property type="entry name" value="ZW10_C2"/>
    <property type="match status" value="1"/>
</dbReference>
<dbReference type="AlphaFoldDB" id="A0A4P7MUL2"/>
<proteinExistence type="predicted"/>
<feature type="compositionally biased region" description="Basic and acidic residues" evidence="1">
    <location>
        <begin position="439"/>
        <end position="454"/>
    </location>
</feature>
<evidence type="ECO:0000256" key="1">
    <source>
        <dbReference type="SAM" id="MobiDB-lite"/>
    </source>
</evidence>
<protein>
    <recommendedName>
        <fullName evidence="2">ZW10 C-terminal helical domain-containing protein</fullName>
    </recommendedName>
</protein>
<accession>A0A4P7MUL2</accession>
<gene>
    <name evidence="3" type="ORF">PoMZ_09519</name>
</gene>
<dbReference type="GO" id="GO:0007094">
    <property type="term" value="P:mitotic spindle assembly checkpoint signaling"/>
    <property type="evidence" value="ECO:0007669"/>
    <property type="project" value="TreeGrafter"/>
</dbReference>
<dbReference type="GO" id="GO:0005737">
    <property type="term" value="C:cytoplasm"/>
    <property type="evidence" value="ECO:0007669"/>
    <property type="project" value="GOC"/>
</dbReference>
<dbReference type="PANTHER" id="PTHR12205:SF0">
    <property type="entry name" value="CENTROMERE_KINETOCHORE PROTEIN ZW10 HOMOLOG"/>
    <property type="match status" value="1"/>
</dbReference>
<evidence type="ECO:0000313" key="3">
    <source>
        <dbReference type="EMBL" id="QBZ53829.1"/>
    </source>
</evidence>
<dbReference type="PANTHER" id="PTHR12205">
    <property type="entry name" value="CENTROMERE/KINETOCHORE PROTEIN ZW10"/>
    <property type="match status" value="1"/>
</dbReference>
<feature type="compositionally biased region" description="Low complexity" evidence="1">
    <location>
        <begin position="427"/>
        <end position="438"/>
    </location>
</feature>
<dbReference type="VEuPathDB" id="FungiDB:M_BR32_EuGene_00083901"/>
<dbReference type="InterPro" id="IPR055148">
    <property type="entry name" value="ZW10_C_2"/>
</dbReference>